<feature type="compositionally biased region" description="Basic and acidic residues" evidence="1">
    <location>
        <begin position="36"/>
        <end position="54"/>
    </location>
</feature>
<organism evidence="2 3">
    <name type="scientific">Lophiotrema nucula</name>
    <dbReference type="NCBI Taxonomy" id="690887"/>
    <lineage>
        <taxon>Eukaryota</taxon>
        <taxon>Fungi</taxon>
        <taxon>Dikarya</taxon>
        <taxon>Ascomycota</taxon>
        <taxon>Pezizomycotina</taxon>
        <taxon>Dothideomycetes</taxon>
        <taxon>Pleosporomycetidae</taxon>
        <taxon>Pleosporales</taxon>
        <taxon>Lophiotremataceae</taxon>
        <taxon>Lophiotrema</taxon>
    </lineage>
</organism>
<evidence type="ECO:0000313" key="2">
    <source>
        <dbReference type="EMBL" id="KAF2116059.1"/>
    </source>
</evidence>
<protein>
    <submittedName>
        <fullName evidence="2">Uncharacterized protein</fullName>
    </submittedName>
</protein>
<dbReference type="Proteomes" id="UP000799770">
    <property type="component" value="Unassembled WGS sequence"/>
</dbReference>
<accession>A0A6A5Z957</accession>
<gene>
    <name evidence="2" type="ORF">BDV96DRAFT_573264</name>
</gene>
<reference evidence="2" key="1">
    <citation type="journal article" date="2020" name="Stud. Mycol.">
        <title>101 Dothideomycetes genomes: a test case for predicting lifestyles and emergence of pathogens.</title>
        <authorList>
            <person name="Haridas S."/>
            <person name="Albert R."/>
            <person name="Binder M."/>
            <person name="Bloem J."/>
            <person name="Labutti K."/>
            <person name="Salamov A."/>
            <person name="Andreopoulos B."/>
            <person name="Baker S."/>
            <person name="Barry K."/>
            <person name="Bills G."/>
            <person name="Bluhm B."/>
            <person name="Cannon C."/>
            <person name="Castanera R."/>
            <person name="Culley D."/>
            <person name="Daum C."/>
            <person name="Ezra D."/>
            <person name="Gonzalez J."/>
            <person name="Henrissat B."/>
            <person name="Kuo A."/>
            <person name="Liang C."/>
            <person name="Lipzen A."/>
            <person name="Lutzoni F."/>
            <person name="Magnuson J."/>
            <person name="Mondo S."/>
            <person name="Nolan M."/>
            <person name="Ohm R."/>
            <person name="Pangilinan J."/>
            <person name="Park H.-J."/>
            <person name="Ramirez L."/>
            <person name="Alfaro M."/>
            <person name="Sun H."/>
            <person name="Tritt A."/>
            <person name="Yoshinaga Y."/>
            <person name="Zwiers L.-H."/>
            <person name="Turgeon B."/>
            <person name="Goodwin S."/>
            <person name="Spatafora J."/>
            <person name="Crous P."/>
            <person name="Grigoriev I."/>
        </authorList>
    </citation>
    <scope>NUCLEOTIDE SEQUENCE</scope>
    <source>
        <strain evidence="2">CBS 627.86</strain>
    </source>
</reference>
<name>A0A6A5Z957_9PLEO</name>
<dbReference type="EMBL" id="ML977321">
    <property type="protein sequence ID" value="KAF2116059.1"/>
    <property type="molecule type" value="Genomic_DNA"/>
</dbReference>
<dbReference type="AlphaFoldDB" id="A0A6A5Z957"/>
<evidence type="ECO:0000313" key="3">
    <source>
        <dbReference type="Proteomes" id="UP000799770"/>
    </source>
</evidence>
<keyword evidence="3" id="KW-1185">Reference proteome</keyword>
<sequence>MVLLGQRPRCGAERTAVGYARGGRATSVSRVVPRPEPNHADGSKSAEENERSKDGGNTAESEDQADST</sequence>
<feature type="region of interest" description="Disordered" evidence="1">
    <location>
        <begin position="1"/>
        <end position="68"/>
    </location>
</feature>
<proteinExistence type="predicted"/>
<evidence type="ECO:0000256" key="1">
    <source>
        <dbReference type="SAM" id="MobiDB-lite"/>
    </source>
</evidence>